<dbReference type="SUPFAM" id="SSF53474">
    <property type="entry name" value="alpha/beta-Hydrolases"/>
    <property type="match status" value="1"/>
</dbReference>
<sequence length="415" mass="44566">MLSNAVATGLALVSVASAAKQCLNQTVPVDVESRNAVFDANTIPHSNIDVTWFIQNLTRNGHNFTDEALTGYHTVSGTYNISTQYCWDDRTASDNTTLQILTHGIGFDKTYWDISFHDYNYSYVNAALDAGFATLSYDRLGTGQSQHGDPLNEIQINIEIAALRALTEQARDGSFPGVNTSYSSVVHVGHSFGSIQSYILAALYPNITDGLVLTGFSLNSTFNPSFLAGGNFQQASINAPLRFGSPGLAQTVEDFLFQSSPLYDWVAPVDLTALPAPLDLPDGYITIANSGANQYQFFLPPFFDEDILALAERTKQPVAVGELLTIASAPAVNDFDGPVLVFTGAGDLPFCGGDCLETGGVAPSIPAQVQDSFPNVDPSDFLAYIQPNTGHGLTTHYNATAGYDVISDWLSDHGF</sequence>
<reference evidence="3 4" key="2">
    <citation type="submission" date="2015-05" db="EMBL/GenBank/DDBJ databases">
        <title>Distinctive expansion of gene families associated with plant cell wall degradation and secondary metabolism in the genomes of grapevine trunk pathogens.</title>
        <authorList>
            <person name="Lawrence D.P."/>
            <person name="Travadon R."/>
            <person name="Rolshausen P.E."/>
            <person name="Baumgartner K."/>
        </authorList>
    </citation>
    <scope>NUCLEOTIDE SEQUENCE [LARGE SCALE GENOMIC DNA]</scope>
    <source>
        <strain evidence="3">DS831</strain>
    </source>
</reference>
<gene>
    <name evidence="3" type="ORF">UCDDS831_g01510</name>
</gene>
<dbReference type="EMBL" id="LAQI01000033">
    <property type="protein sequence ID" value="KKY26000.1"/>
    <property type="molecule type" value="Genomic_DNA"/>
</dbReference>
<evidence type="ECO:0000256" key="1">
    <source>
        <dbReference type="SAM" id="SignalP"/>
    </source>
</evidence>
<comment type="caution">
    <text evidence="3">The sequence shown here is derived from an EMBL/GenBank/DDBJ whole genome shotgun (WGS) entry which is preliminary data.</text>
</comment>
<name>A0A0G2HBR0_9PEZI</name>
<evidence type="ECO:0000259" key="2">
    <source>
        <dbReference type="Pfam" id="PF12697"/>
    </source>
</evidence>
<proteinExistence type="predicted"/>
<dbReference type="Pfam" id="PF12697">
    <property type="entry name" value="Abhydrolase_6"/>
    <property type="match status" value="1"/>
</dbReference>
<evidence type="ECO:0000313" key="4">
    <source>
        <dbReference type="Proteomes" id="UP000034182"/>
    </source>
</evidence>
<dbReference type="Gene3D" id="3.40.50.1820">
    <property type="entry name" value="alpha/beta hydrolase"/>
    <property type="match status" value="1"/>
</dbReference>
<organism evidence="3 4">
    <name type="scientific">Diplodia seriata</name>
    <dbReference type="NCBI Taxonomy" id="420778"/>
    <lineage>
        <taxon>Eukaryota</taxon>
        <taxon>Fungi</taxon>
        <taxon>Dikarya</taxon>
        <taxon>Ascomycota</taxon>
        <taxon>Pezizomycotina</taxon>
        <taxon>Dothideomycetes</taxon>
        <taxon>Dothideomycetes incertae sedis</taxon>
        <taxon>Botryosphaeriales</taxon>
        <taxon>Botryosphaeriaceae</taxon>
        <taxon>Diplodia</taxon>
    </lineage>
</organism>
<accession>A0A0G2HBR0</accession>
<feature type="signal peptide" evidence="1">
    <location>
        <begin position="1"/>
        <end position="18"/>
    </location>
</feature>
<evidence type="ECO:0000313" key="3">
    <source>
        <dbReference type="EMBL" id="KKY26000.1"/>
    </source>
</evidence>
<feature type="chain" id="PRO_5002545120" description="AB hydrolase-1 domain-containing protein" evidence="1">
    <location>
        <begin position="19"/>
        <end position="415"/>
    </location>
</feature>
<dbReference type="AlphaFoldDB" id="A0A0G2HBR0"/>
<dbReference type="Proteomes" id="UP000034182">
    <property type="component" value="Unassembled WGS sequence"/>
</dbReference>
<dbReference type="InterPro" id="IPR029058">
    <property type="entry name" value="AB_hydrolase_fold"/>
</dbReference>
<feature type="domain" description="AB hydrolase-1" evidence="2">
    <location>
        <begin position="100"/>
        <end position="391"/>
    </location>
</feature>
<keyword evidence="1" id="KW-0732">Signal</keyword>
<reference evidence="3 4" key="1">
    <citation type="submission" date="2015-03" db="EMBL/GenBank/DDBJ databases">
        <authorList>
            <person name="Morales-Cruz A."/>
            <person name="Amrine K.C."/>
            <person name="Cantu D."/>
        </authorList>
    </citation>
    <scope>NUCLEOTIDE SEQUENCE [LARGE SCALE GENOMIC DNA]</scope>
    <source>
        <strain evidence="3">DS831</strain>
    </source>
</reference>
<protein>
    <recommendedName>
        <fullName evidence="2">AB hydrolase-1 domain-containing protein</fullName>
    </recommendedName>
</protein>
<dbReference type="InterPro" id="IPR000073">
    <property type="entry name" value="AB_hydrolase_1"/>
</dbReference>